<dbReference type="PROSITE" id="PS50297">
    <property type="entry name" value="ANK_REP_REGION"/>
    <property type="match status" value="2"/>
</dbReference>
<dbReference type="OrthoDB" id="346910at2759"/>
<dbReference type="SMART" id="SM00248">
    <property type="entry name" value="ANK"/>
    <property type="match status" value="5"/>
</dbReference>
<feature type="repeat" description="ANK" evidence="3">
    <location>
        <begin position="302"/>
        <end position="334"/>
    </location>
</feature>
<accession>A0A812GC91</accession>
<feature type="signal peptide" evidence="5">
    <location>
        <begin position="1"/>
        <end position="18"/>
    </location>
</feature>
<keyword evidence="1" id="KW-0677">Repeat</keyword>
<comment type="caution">
    <text evidence="6">The sequence shown here is derived from an EMBL/GenBank/DDBJ whole genome shotgun (WGS) entry which is preliminary data.</text>
</comment>
<dbReference type="Pfam" id="PF12796">
    <property type="entry name" value="Ank_2"/>
    <property type="match status" value="1"/>
</dbReference>
<evidence type="ECO:0000256" key="3">
    <source>
        <dbReference type="PROSITE-ProRule" id="PRU00023"/>
    </source>
</evidence>
<protein>
    <submittedName>
        <fullName evidence="6">Uncharacterized protein</fullName>
    </submittedName>
</protein>
<dbReference type="SUPFAM" id="SSF48403">
    <property type="entry name" value="Ankyrin repeat"/>
    <property type="match status" value="1"/>
</dbReference>
<evidence type="ECO:0000313" key="6">
    <source>
        <dbReference type="EMBL" id="CAE6920749.1"/>
    </source>
</evidence>
<name>A0A812GC91_9DINO</name>
<dbReference type="Gene3D" id="1.25.40.20">
    <property type="entry name" value="Ankyrin repeat-containing domain"/>
    <property type="match status" value="2"/>
</dbReference>
<dbReference type="InterPro" id="IPR050889">
    <property type="entry name" value="Dendritic_Spine_Reg/Scaffold"/>
</dbReference>
<gene>
    <name evidence="6" type="ORF">SNAT2548_LOCUS447</name>
</gene>
<dbReference type="PROSITE" id="PS50088">
    <property type="entry name" value="ANK_REPEAT"/>
    <property type="match status" value="4"/>
</dbReference>
<reference evidence="6" key="1">
    <citation type="submission" date="2021-02" db="EMBL/GenBank/DDBJ databases">
        <authorList>
            <person name="Dougan E. K."/>
            <person name="Rhodes N."/>
            <person name="Thang M."/>
            <person name="Chan C."/>
        </authorList>
    </citation>
    <scope>NUCLEOTIDE SEQUENCE</scope>
</reference>
<feature type="repeat" description="ANK" evidence="3">
    <location>
        <begin position="335"/>
        <end position="367"/>
    </location>
</feature>
<dbReference type="Proteomes" id="UP000604046">
    <property type="component" value="Unassembled WGS sequence"/>
</dbReference>
<keyword evidence="5" id="KW-0732">Signal</keyword>
<evidence type="ECO:0000256" key="5">
    <source>
        <dbReference type="SAM" id="SignalP"/>
    </source>
</evidence>
<feature type="compositionally biased region" description="Polar residues" evidence="4">
    <location>
        <begin position="89"/>
        <end position="98"/>
    </location>
</feature>
<feature type="chain" id="PRO_5032626316" evidence="5">
    <location>
        <begin position="19"/>
        <end position="466"/>
    </location>
</feature>
<feature type="compositionally biased region" description="Acidic residues" evidence="4">
    <location>
        <begin position="62"/>
        <end position="77"/>
    </location>
</feature>
<dbReference type="EMBL" id="CAJNDS010000023">
    <property type="protein sequence ID" value="CAE6920749.1"/>
    <property type="molecule type" value="Genomic_DNA"/>
</dbReference>
<proteinExistence type="predicted"/>
<dbReference type="AlphaFoldDB" id="A0A812GC91"/>
<dbReference type="InterPro" id="IPR002110">
    <property type="entry name" value="Ankyrin_rpt"/>
</dbReference>
<feature type="compositionally biased region" description="Acidic residues" evidence="4">
    <location>
        <begin position="108"/>
        <end position="122"/>
    </location>
</feature>
<evidence type="ECO:0000256" key="1">
    <source>
        <dbReference type="ARBA" id="ARBA00022737"/>
    </source>
</evidence>
<dbReference type="PANTHER" id="PTHR24166">
    <property type="entry name" value="ROLLING PEBBLES, ISOFORM B"/>
    <property type="match status" value="1"/>
</dbReference>
<evidence type="ECO:0000313" key="7">
    <source>
        <dbReference type="Proteomes" id="UP000604046"/>
    </source>
</evidence>
<dbReference type="PANTHER" id="PTHR24166:SF48">
    <property type="entry name" value="PROTEIN VAPYRIN"/>
    <property type="match status" value="1"/>
</dbReference>
<keyword evidence="2 3" id="KW-0040">ANK repeat</keyword>
<dbReference type="InterPro" id="IPR036770">
    <property type="entry name" value="Ankyrin_rpt-contain_sf"/>
</dbReference>
<evidence type="ECO:0000256" key="2">
    <source>
        <dbReference type="ARBA" id="ARBA00023043"/>
    </source>
</evidence>
<sequence>MKVSWFYFCMVQISTALAGKVNVSGAMTAGPILAEDEWHDWQPVEQTALDFLSEKHDRNDDNDNSDYEEEEEDEDEWNPLMQGGAGYSTADSSRQSLTAEAKQLTADEVAEECGSDESDEDWAPQSQGAANVEKSEEEALKVLLQPNYVKDIRPEIFETKKEADAAGRLLHQLQRPPTWEEVKEDMPRGPDVDPDLLDAPTYKNMTQEEAIELVRRGASVNFHGQHGRMPLHKASEKAFPHLVKSLCEARADPDGRDQFGETPLHLLAKSGSWDESIPKSRRCETIQMLLHHGADVHAVNPRGRGVLHLAVTEHDALAIETFIEGMADVNAQDLAGFTPLMWAAGRDSADSVKMLLDCEADMNVKAARGQTAMTFALTNGCNAIVDMLEKHQAILDAEEAKRIKERGEGRSDEAEEVWNEELQLPRPDWACKHAKPDDVQAYSGRVYAEARPDRHSNVYVEARPRS</sequence>
<dbReference type="PRINTS" id="PR01415">
    <property type="entry name" value="ANKYRIN"/>
</dbReference>
<organism evidence="6 7">
    <name type="scientific">Symbiodinium natans</name>
    <dbReference type="NCBI Taxonomy" id="878477"/>
    <lineage>
        <taxon>Eukaryota</taxon>
        <taxon>Sar</taxon>
        <taxon>Alveolata</taxon>
        <taxon>Dinophyceae</taxon>
        <taxon>Suessiales</taxon>
        <taxon>Symbiodiniaceae</taxon>
        <taxon>Symbiodinium</taxon>
    </lineage>
</organism>
<evidence type="ECO:0000256" key="4">
    <source>
        <dbReference type="SAM" id="MobiDB-lite"/>
    </source>
</evidence>
<feature type="repeat" description="ANK" evidence="3">
    <location>
        <begin position="226"/>
        <end position="258"/>
    </location>
</feature>
<feature type="compositionally biased region" description="Basic and acidic residues" evidence="4">
    <location>
        <begin position="52"/>
        <end position="61"/>
    </location>
</feature>
<feature type="region of interest" description="Disordered" evidence="4">
    <location>
        <begin position="51"/>
        <end position="132"/>
    </location>
</feature>
<feature type="repeat" description="ANK" evidence="3">
    <location>
        <begin position="259"/>
        <end position="301"/>
    </location>
</feature>
<keyword evidence="7" id="KW-1185">Reference proteome</keyword>